<dbReference type="AlphaFoldDB" id="A0A0C1L226"/>
<gene>
    <name evidence="10" type="ORF">OI18_13490</name>
</gene>
<dbReference type="SMART" id="SM00388">
    <property type="entry name" value="HisKA"/>
    <property type="match status" value="1"/>
</dbReference>
<dbReference type="GO" id="GO:0005886">
    <property type="term" value="C:plasma membrane"/>
    <property type="evidence" value="ECO:0007669"/>
    <property type="project" value="TreeGrafter"/>
</dbReference>
<dbReference type="SUPFAM" id="SSF55874">
    <property type="entry name" value="ATPase domain of HSP90 chaperone/DNA topoisomerase II/histidine kinase"/>
    <property type="match status" value="1"/>
</dbReference>
<feature type="transmembrane region" description="Helical" evidence="8">
    <location>
        <begin position="112"/>
        <end position="134"/>
    </location>
</feature>
<dbReference type="PANTHER" id="PTHR45436:SF5">
    <property type="entry name" value="SENSOR HISTIDINE KINASE TRCS"/>
    <property type="match status" value="1"/>
</dbReference>
<evidence type="ECO:0000256" key="2">
    <source>
        <dbReference type="ARBA" id="ARBA00012438"/>
    </source>
</evidence>
<dbReference type="InterPro" id="IPR036097">
    <property type="entry name" value="HisK_dim/P_sf"/>
</dbReference>
<evidence type="ECO:0000313" key="10">
    <source>
        <dbReference type="EMBL" id="KIC94027.1"/>
    </source>
</evidence>
<dbReference type="Proteomes" id="UP000031408">
    <property type="component" value="Unassembled WGS sequence"/>
</dbReference>
<evidence type="ECO:0000256" key="8">
    <source>
        <dbReference type="SAM" id="Phobius"/>
    </source>
</evidence>
<dbReference type="EC" id="2.7.13.3" evidence="2"/>
<dbReference type="InterPro" id="IPR003594">
    <property type="entry name" value="HATPase_dom"/>
</dbReference>
<dbReference type="InterPro" id="IPR050428">
    <property type="entry name" value="TCS_sensor_his_kinase"/>
</dbReference>
<dbReference type="EMBL" id="JSVC01000015">
    <property type="protein sequence ID" value="KIC94027.1"/>
    <property type="molecule type" value="Genomic_DNA"/>
</dbReference>
<keyword evidence="8" id="KW-0472">Membrane</keyword>
<dbReference type="Pfam" id="PF02518">
    <property type="entry name" value="HATPase_c"/>
    <property type="match status" value="1"/>
</dbReference>
<proteinExistence type="predicted"/>
<evidence type="ECO:0000259" key="9">
    <source>
        <dbReference type="PROSITE" id="PS50109"/>
    </source>
</evidence>
<dbReference type="Gene3D" id="1.10.287.130">
    <property type="match status" value="1"/>
</dbReference>
<dbReference type="SMART" id="SM00387">
    <property type="entry name" value="HATPase_c"/>
    <property type="match status" value="1"/>
</dbReference>
<dbReference type="InterPro" id="IPR036890">
    <property type="entry name" value="HATPase_C_sf"/>
</dbReference>
<keyword evidence="6" id="KW-0418">Kinase</keyword>
<evidence type="ECO:0000256" key="3">
    <source>
        <dbReference type="ARBA" id="ARBA00022553"/>
    </source>
</evidence>
<evidence type="ECO:0000313" key="11">
    <source>
        <dbReference type="Proteomes" id="UP000031408"/>
    </source>
</evidence>
<dbReference type="GO" id="GO:0000155">
    <property type="term" value="F:phosphorelay sensor kinase activity"/>
    <property type="evidence" value="ECO:0007669"/>
    <property type="project" value="InterPro"/>
</dbReference>
<evidence type="ECO:0000256" key="6">
    <source>
        <dbReference type="ARBA" id="ARBA00022777"/>
    </source>
</evidence>
<dbReference type="CDD" id="cd00082">
    <property type="entry name" value="HisKA"/>
    <property type="match status" value="1"/>
</dbReference>
<dbReference type="Gene3D" id="3.30.565.10">
    <property type="entry name" value="Histidine kinase-like ATPase, C-terminal domain"/>
    <property type="match status" value="1"/>
</dbReference>
<reference evidence="10 11" key="1">
    <citation type="submission" date="2014-11" db="EMBL/GenBank/DDBJ databases">
        <title>Genome sequence of Flavihumibacter solisilvae 3-3.</title>
        <authorList>
            <person name="Zhou G."/>
            <person name="Li M."/>
            <person name="Wang G."/>
        </authorList>
    </citation>
    <scope>NUCLEOTIDE SEQUENCE [LARGE SCALE GENOMIC DNA]</scope>
    <source>
        <strain evidence="10 11">3-3</strain>
    </source>
</reference>
<name>A0A0C1L226_9BACT</name>
<keyword evidence="3" id="KW-0597">Phosphoprotein</keyword>
<evidence type="ECO:0000256" key="7">
    <source>
        <dbReference type="ARBA" id="ARBA00022989"/>
    </source>
</evidence>
<dbReference type="InterPro" id="IPR003661">
    <property type="entry name" value="HisK_dim/P_dom"/>
</dbReference>
<dbReference type="PROSITE" id="PS50109">
    <property type="entry name" value="HIS_KIN"/>
    <property type="match status" value="1"/>
</dbReference>
<keyword evidence="7 8" id="KW-1133">Transmembrane helix</keyword>
<dbReference type="Pfam" id="PF00512">
    <property type="entry name" value="HisKA"/>
    <property type="match status" value="1"/>
</dbReference>
<accession>A0A0C1L226</accession>
<evidence type="ECO:0000256" key="4">
    <source>
        <dbReference type="ARBA" id="ARBA00022679"/>
    </source>
</evidence>
<comment type="caution">
    <text evidence="10">The sequence shown here is derived from an EMBL/GenBank/DDBJ whole genome shotgun (WGS) entry which is preliminary data.</text>
</comment>
<evidence type="ECO:0000256" key="5">
    <source>
        <dbReference type="ARBA" id="ARBA00022692"/>
    </source>
</evidence>
<keyword evidence="5 8" id="KW-0812">Transmembrane</keyword>
<feature type="domain" description="Histidine kinase" evidence="9">
    <location>
        <begin position="201"/>
        <end position="386"/>
    </location>
</feature>
<keyword evidence="11" id="KW-1185">Reference proteome</keyword>
<keyword evidence="4" id="KW-0808">Transferase</keyword>
<organism evidence="10 11">
    <name type="scientific">Flavihumibacter solisilvae</name>
    <dbReference type="NCBI Taxonomy" id="1349421"/>
    <lineage>
        <taxon>Bacteria</taxon>
        <taxon>Pseudomonadati</taxon>
        <taxon>Bacteroidota</taxon>
        <taxon>Chitinophagia</taxon>
        <taxon>Chitinophagales</taxon>
        <taxon>Chitinophagaceae</taxon>
        <taxon>Flavihumibacter</taxon>
    </lineage>
</organism>
<dbReference type="STRING" id="1349421.OI18_13490"/>
<dbReference type="PANTHER" id="PTHR45436">
    <property type="entry name" value="SENSOR HISTIDINE KINASE YKOH"/>
    <property type="match status" value="1"/>
</dbReference>
<dbReference type="SUPFAM" id="SSF47384">
    <property type="entry name" value="Homodimeric domain of signal transducing histidine kinase"/>
    <property type="match status" value="1"/>
</dbReference>
<protein>
    <recommendedName>
        <fullName evidence="2">histidine kinase</fullName>
        <ecNumber evidence="2">2.7.13.3</ecNumber>
    </recommendedName>
</protein>
<sequence length="411" mass="47337">MLLAIPTFYVLIRALVQEEVDEELIVEKVAVVKKLQEKMTKNPGVIPDLLDNDLIIIKAAKFIAHDSFYNETIYDTTLRERIPHRVLVTHQLLNNKPYEILIRVSMLDYDNLIEVIVAVQAFVMVLLFIGLQVINRKLSKRIWDPFYRTLHQLRRYRVEEQQALLFDKTGYLEFDDLNKAITQLTERNHKAYVSQKEFVENASHELQTPLTIFQTKLELLMQTSPLNSEQAGLISSMADTSQRMNRMNKALLLLSKIDNQLYSGKEEIDLKQLFNETVTQFEDAIEQKNLKVQVGNHSRPKVEANRTLLEILANNLVFNAIRHNMAGGIVEVSFNDHEVAIENTGSAKPLDPDQIFQRFKKQSSDANSLGLGLEIISKICRINEFGLRYRFHDNKHCFIIDLQGGNGKNSE</sequence>
<dbReference type="InterPro" id="IPR005467">
    <property type="entry name" value="His_kinase_dom"/>
</dbReference>
<comment type="catalytic activity">
    <reaction evidence="1">
        <text>ATP + protein L-histidine = ADP + protein N-phospho-L-histidine.</text>
        <dbReference type="EC" id="2.7.13.3"/>
    </reaction>
</comment>
<evidence type="ECO:0000256" key="1">
    <source>
        <dbReference type="ARBA" id="ARBA00000085"/>
    </source>
</evidence>